<dbReference type="Proteomes" id="UP000824128">
    <property type="component" value="Unassembled WGS sequence"/>
</dbReference>
<feature type="domain" description="Amidohydrolase-related" evidence="8">
    <location>
        <begin position="51"/>
        <end position="389"/>
    </location>
</feature>
<evidence type="ECO:0000256" key="7">
    <source>
        <dbReference type="PIRSR" id="PIRSR038994-3"/>
    </source>
</evidence>
<proteinExistence type="inferred from homology"/>
<evidence type="ECO:0000256" key="3">
    <source>
        <dbReference type="ARBA" id="ARBA00022801"/>
    </source>
</evidence>
<dbReference type="PIRSF" id="PIRSF038994">
    <property type="entry name" value="NagA"/>
    <property type="match status" value="1"/>
</dbReference>
<sequence length="390" mass="42234">MQMLIRDVRIVDGGSVFAGSILAEDGKIAAILPPDARAEGAETVEGGGLYASAGFIDCHTHGAGGHDFMDGTVEAFLGACRMHLSHGTTTILPTTLSASTGELVRSIAAFKEARALMAQEQCQPGMHLEGPYFAMNQKGGQDPRYIRDPDPAEYRRIVELADGAIVRWSIAPERHGAMEMGDYLTAHGIWPTIGHTDATYDDCVEALRHGYTHITHLYSCTSTITRRGGFRILGVTESAYALDGLTVEVIADGCHLPPELLRMIVKCKGVDRVIMVTDSLRPAGLDVRTAISGSREDGQVCIIEDGVAKLPDRSAFAGSIATADRLVRTMWKRAGVPLPDVIRMMCENPARLLHLEGRKGRLLSGHDADIVLFDEDVRVHGVYYAGRRVS</sequence>
<feature type="active site" description="Proton donor/acceptor" evidence="6">
    <location>
        <position position="278"/>
    </location>
</feature>
<dbReference type="GO" id="GO:0008448">
    <property type="term" value="F:N-acetylglucosamine-6-phosphate deacetylase activity"/>
    <property type="evidence" value="ECO:0007669"/>
    <property type="project" value="UniProtKB-EC"/>
</dbReference>
<dbReference type="GO" id="GO:0046872">
    <property type="term" value="F:metal ion binding"/>
    <property type="evidence" value="ECO:0007669"/>
    <property type="project" value="UniProtKB-KW"/>
</dbReference>
<dbReference type="Pfam" id="PF01979">
    <property type="entry name" value="Amidohydro_1"/>
    <property type="match status" value="1"/>
</dbReference>
<reference evidence="9" key="2">
    <citation type="journal article" date="2021" name="PeerJ">
        <title>Extensive microbial diversity within the chicken gut microbiome revealed by metagenomics and culture.</title>
        <authorList>
            <person name="Gilroy R."/>
            <person name="Ravi A."/>
            <person name="Getino M."/>
            <person name="Pursley I."/>
            <person name="Horton D.L."/>
            <person name="Alikhan N.F."/>
            <person name="Baker D."/>
            <person name="Gharbi K."/>
            <person name="Hall N."/>
            <person name="Watson M."/>
            <person name="Adriaenssens E.M."/>
            <person name="Foster-Nyarko E."/>
            <person name="Jarju S."/>
            <person name="Secka A."/>
            <person name="Antonio M."/>
            <person name="Oren A."/>
            <person name="Chaudhuri R.R."/>
            <person name="La Ragione R."/>
            <person name="Hildebrand F."/>
            <person name="Pallen M.J."/>
        </authorList>
    </citation>
    <scope>NUCLEOTIDE SEQUENCE</scope>
    <source>
        <strain evidence="9">ChiGjej2B2-16831</strain>
    </source>
</reference>
<dbReference type="SUPFAM" id="SSF51338">
    <property type="entry name" value="Composite domain of metallo-dependent hydrolases"/>
    <property type="match status" value="1"/>
</dbReference>
<evidence type="ECO:0000256" key="4">
    <source>
        <dbReference type="ARBA" id="ARBA00023277"/>
    </source>
</evidence>
<evidence type="ECO:0000259" key="8">
    <source>
        <dbReference type="Pfam" id="PF01979"/>
    </source>
</evidence>
<comment type="cofactor">
    <cofactor evidence="7">
        <name>a divalent metal cation</name>
        <dbReference type="ChEBI" id="CHEBI:60240"/>
    </cofactor>
    <text evidence="7">Binds 1 divalent metal cation per subunit.</text>
</comment>
<dbReference type="CDD" id="cd00854">
    <property type="entry name" value="NagA"/>
    <property type="match status" value="1"/>
</dbReference>
<gene>
    <name evidence="9" type="primary">nagA</name>
    <name evidence="9" type="ORF">IAD24_01245</name>
</gene>
<reference evidence="9" key="1">
    <citation type="submission" date="2020-10" db="EMBL/GenBank/DDBJ databases">
        <authorList>
            <person name="Gilroy R."/>
        </authorList>
    </citation>
    <scope>NUCLEOTIDE SEQUENCE</scope>
    <source>
        <strain evidence="9">ChiGjej2B2-16831</strain>
    </source>
</reference>
<dbReference type="AlphaFoldDB" id="A0A9D1SSI8"/>
<dbReference type="PANTHER" id="PTHR11113:SF14">
    <property type="entry name" value="N-ACETYLGLUCOSAMINE-6-PHOSPHATE DEACETYLASE"/>
    <property type="match status" value="1"/>
</dbReference>
<dbReference type="Gene3D" id="3.20.20.140">
    <property type="entry name" value="Metal-dependent hydrolases"/>
    <property type="match status" value="1"/>
</dbReference>
<comment type="similarity">
    <text evidence="1 5">Belongs to the metallo-dependent hydrolases superfamily. NagA family.</text>
</comment>
<feature type="binding site" evidence="7">
    <location>
        <position position="195"/>
    </location>
    <ligand>
        <name>Zn(2+)</name>
        <dbReference type="ChEBI" id="CHEBI:29105"/>
    </ligand>
</feature>
<feature type="binding site" evidence="7">
    <location>
        <position position="129"/>
    </location>
    <ligand>
        <name>Zn(2+)</name>
        <dbReference type="ChEBI" id="CHEBI:29105"/>
    </ligand>
</feature>
<dbReference type="InterPro" id="IPR032466">
    <property type="entry name" value="Metal_Hydrolase"/>
</dbReference>
<dbReference type="InterPro" id="IPR003764">
    <property type="entry name" value="GlcNAc_6-P_deAcase"/>
</dbReference>
<dbReference type="InterPro" id="IPR006680">
    <property type="entry name" value="Amidohydro-rel"/>
</dbReference>
<evidence type="ECO:0000256" key="1">
    <source>
        <dbReference type="ARBA" id="ARBA00010716"/>
    </source>
</evidence>
<keyword evidence="2 7" id="KW-0479">Metal-binding</keyword>
<organism evidence="9 10">
    <name type="scientific">Candidatus Aphodomorpha intestinavium</name>
    <dbReference type="NCBI Taxonomy" id="2840672"/>
    <lineage>
        <taxon>Bacteria</taxon>
        <taxon>Bacillati</taxon>
        <taxon>Bacillota</taxon>
        <taxon>Clostridia</taxon>
        <taxon>Eubacteriales</taxon>
        <taxon>Candidatus Aphodomorpha</taxon>
    </lineage>
</organism>
<comment type="caution">
    <text evidence="9">The sequence shown here is derived from an EMBL/GenBank/DDBJ whole genome shotgun (WGS) entry which is preliminary data.</text>
</comment>
<keyword evidence="4 5" id="KW-0119">Carbohydrate metabolism</keyword>
<dbReference type="PANTHER" id="PTHR11113">
    <property type="entry name" value="N-ACETYLGLUCOSAMINE-6-PHOSPHATE DEACETYLASE"/>
    <property type="match status" value="1"/>
</dbReference>
<dbReference type="EC" id="3.5.1.25" evidence="9"/>
<accession>A0A9D1SSI8</accession>
<dbReference type="InterPro" id="IPR011059">
    <property type="entry name" value="Metal-dep_hydrolase_composite"/>
</dbReference>
<dbReference type="GO" id="GO:0006046">
    <property type="term" value="P:N-acetylglucosamine catabolic process"/>
    <property type="evidence" value="ECO:0007669"/>
    <property type="project" value="TreeGrafter"/>
</dbReference>
<keyword evidence="3 5" id="KW-0378">Hydrolase</keyword>
<dbReference type="SUPFAM" id="SSF51556">
    <property type="entry name" value="Metallo-dependent hydrolases"/>
    <property type="match status" value="1"/>
</dbReference>
<evidence type="ECO:0000256" key="2">
    <source>
        <dbReference type="ARBA" id="ARBA00022723"/>
    </source>
</evidence>
<dbReference type="Gene3D" id="2.30.40.10">
    <property type="entry name" value="Urease, subunit C, domain 1"/>
    <property type="match status" value="1"/>
</dbReference>
<evidence type="ECO:0000256" key="6">
    <source>
        <dbReference type="PIRSR" id="PIRSR038994-1"/>
    </source>
</evidence>
<protein>
    <submittedName>
        <fullName evidence="9">N-acetylglucosamine-6-phosphate deacetylase</fullName>
        <ecNumber evidence="9">3.5.1.25</ecNumber>
    </submittedName>
</protein>
<dbReference type="EMBL" id="DVNZ01000040">
    <property type="protein sequence ID" value="HIU93760.1"/>
    <property type="molecule type" value="Genomic_DNA"/>
</dbReference>
<name>A0A9D1SSI8_9FIRM</name>
<evidence type="ECO:0000313" key="9">
    <source>
        <dbReference type="EMBL" id="HIU93760.1"/>
    </source>
</evidence>
<dbReference type="NCBIfam" id="TIGR00221">
    <property type="entry name" value="nagA"/>
    <property type="match status" value="1"/>
</dbReference>
<evidence type="ECO:0000313" key="10">
    <source>
        <dbReference type="Proteomes" id="UP000824128"/>
    </source>
</evidence>
<feature type="binding site" evidence="7">
    <location>
        <position position="216"/>
    </location>
    <ligand>
        <name>Zn(2+)</name>
        <dbReference type="ChEBI" id="CHEBI:29105"/>
    </ligand>
</feature>
<evidence type="ECO:0000256" key="5">
    <source>
        <dbReference type="PIRNR" id="PIRNR038994"/>
    </source>
</evidence>